<dbReference type="OrthoDB" id="2425070at2759"/>
<protein>
    <submittedName>
        <fullName evidence="1">1583_t:CDS:1</fullName>
    </submittedName>
</protein>
<evidence type="ECO:0000313" key="2">
    <source>
        <dbReference type="Proteomes" id="UP000789508"/>
    </source>
</evidence>
<reference evidence="1" key="1">
    <citation type="submission" date="2021-06" db="EMBL/GenBank/DDBJ databases">
        <authorList>
            <person name="Kallberg Y."/>
            <person name="Tangrot J."/>
            <person name="Rosling A."/>
        </authorList>
    </citation>
    <scope>NUCLEOTIDE SEQUENCE</scope>
    <source>
        <strain evidence="1">FL130A</strain>
    </source>
</reference>
<gene>
    <name evidence="1" type="ORF">ALEPTO_LOCUS10999</name>
</gene>
<proteinExistence type="predicted"/>
<sequence length="61" mass="7314">MSSEHEQRITELEKCILIAQVLLGEEPMVDYRPSFMRELELDAFFQNHRMALEQHLPPEMR</sequence>
<name>A0A9N9HKT1_9GLOM</name>
<dbReference type="Proteomes" id="UP000789508">
    <property type="component" value="Unassembled WGS sequence"/>
</dbReference>
<organism evidence="1 2">
    <name type="scientific">Ambispora leptoticha</name>
    <dbReference type="NCBI Taxonomy" id="144679"/>
    <lineage>
        <taxon>Eukaryota</taxon>
        <taxon>Fungi</taxon>
        <taxon>Fungi incertae sedis</taxon>
        <taxon>Mucoromycota</taxon>
        <taxon>Glomeromycotina</taxon>
        <taxon>Glomeromycetes</taxon>
        <taxon>Archaeosporales</taxon>
        <taxon>Ambisporaceae</taxon>
        <taxon>Ambispora</taxon>
    </lineage>
</organism>
<comment type="caution">
    <text evidence="1">The sequence shown here is derived from an EMBL/GenBank/DDBJ whole genome shotgun (WGS) entry which is preliminary data.</text>
</comment>
<dbReference type="AlphaFoldDB" id="A0A9N9HKT1"/>
<evidence type="ECO:0000313" key="1">
    <source>
        <dbReference type="EMBL" id="CAG8685510.1"/>
    </source>
</evidence>
<dbReference type="EMBL" id="CAJVPS010015065">
    <property type="protein sequence ID" value="CAG8685510.1"/>
    <property type="molecule type" value="Genomic_DNA"/>
</dbReference>
<keyword evidence="2" id="KW-1185">Reference proteome</keyword>
<accession>A0A9N9HKT1</accession>
<feature type="non-terminal residue" evidence="1">
    <location>
        <position position="61"/>
    </location>
</feature>